<name>A0A1V4HXB9_NITVU</name>
<organism evidence="1 2">
    <name type="scientific">Nitrobacter vulgaris</name>
    <dbReference type="NCBI Taxonomy" id="29421"/>
    <lineage>
        <taxon>Bacteria</taxon>
        <taxon>Pseudomonadati</taxon>
        <taxon>Pseudomonadota</taxon>
        <taxon>Alphaproteobacteria</taxon>
        <taxon>Hyphomicrobiales</taxon>
        <taxon>Nitrobacteraceae</taxon>
        <taxon>Nitrobacter</taxon>
    </lineage>
</organism>
<dbReference type="EMBL" id="MWPQ01000044">
    <property type="protein sequence ID" value="OPH82564.1"/>
    <property type="molecule type" value="Genomic_DNA"/>
</dbReference>
<evidence type="ECO:0000313" key="1">
    <source>
        <dbReference type="EMBL" id="OPH82564.1"/>
    </source>
</evidence>
<gene>
    <name evidence="1" type="ORF">B2M20_12345</name>
</gene>
<evidence type="ECO:0000313" key="2">
    <source>
        <dbReference type="Proteomes" id="UP000189940"/>
    </source>
</evidence>
<accession>A0A1V4HXB9</accession>
<comment type="caution">
    <text evidence="1">The sequence shown here is derived from an EMBL/GenBank/DDBJ whole genome shotgun (WGS) entry which is preliminary data.</text>
</comment>
<dbReference type="Proteomes" id="UP000189940">
    <property type="component" value="Unassembled WGS sequence"/>
</dbReference>
<dbReference type="AlphaFoldDB" id="A0A1V4HXB9"/>
<proteinExistence type="predicted"/>
<sequence length="119" mass="13328">MPREAPMQKKLCHERIAKALVENAINDGFLISVTGTQRVVDRSRNFAEITKAMFSTDMDTLTLNVEKRRVGIITLAYGNGDNGLGVISDHTDVPHINRLVEQTLKELEPNSMPNLQRPD</sequence>
<protein>
    <submittedName>
        <fullName evidence="1">Uncharacterized protein</fullName>
    </submittedName>
</protein>
<keyword evidence="2" id="KW-1185">Reference proteome</keyword>
<reference evidence="1 2" key="1">
    <citation type="submission" date="2017-02" db="EMBL/GenBank/DDBJ databases">
        <title>Genome sequence of the nitrite-oxidizing bacterium Nitrobacter vulgaris strain Ab1.</title>
        <authorList>
            <person name="Mellbye B.L."/>
            <person name="Davis E.W."/>
            <person name="Spieck E."/>
            <person name="Chang J.H."/>
            <person name="Bottomley P.J."/>
            <person name="Sayavedra-Soto L.A."/>
        </authorList>
    </citation>
    <scope>NUCLEOTIDE SEQUENCE [LARGE SCALE GENOMIC DNA]</scope>
    <source>
        <strain evidence="1 2">Ab1</strain>
    </source>
</reference>